<feature type="non-terminal residue" evidence="1">
    <location>
        <position position="309"/>
    </location>
</feature>
<sequence>MAGEKEPVAKLPLAVRKDYRDGFEAKKEDLAKQISDILGTPWKIDVNPNAIYAYAEPGSYGHNSLGNCVTAYINGFLYQLQRFVEKNGPEGIAELNTVAHAHTITLQMFDSPKWNYCGCDITSEGVFQLLFKPAMLGTNIDDAAAEIAKQLSAAPQPASAPKLSYAARHSIKTDYTPKIEEVREQAASELQNPDIKFEPDFEELVEKLQDKKWDRWSEDWQWNIGSGILKYFEAFVDVLKREKFGSDDMLQEGFAEAIDKGVIRFRIIPKLPSGYNRSLIENGELILETDLDNWRVNIDQIATKLVDLL</sequence>
<reference evidence="1 2" key="1">
    <citation type="submission" date="2018-05" db="EMBL/GenBank/DDBJ databases">
        <title>Draft genome sequence of Scytalidium lignicola DSM 105466, a ubiquitous saprotrophic fungus.</title>
        <authorList>
            <person name="Buettner E."/>
            <person name="Gebauer A.M."/>
            <person name="Hofrichter M."/>
            <person name="Liers C."/>
            <person name="Kellner H."/>
        </authorList>
    </citation>
    <scope>NUCLEOTIDE SEQUENCE [LARGE SCALE GENOMIC DNA]</scope>
    <source>
        <strain evidence="1 2">DSM 105466</strain>
    </source>
</reference>
<proteinExistence type="predicted"/>
<dbReference type="EMBL" id="NCSJ02000244">
    <property type="protein sequence ID" value="RFU26760.1"/>
    <property type="molecule type" value="Genomic_DNA"/>
</dbReference>
<organism evidence="1 2">
    <name type="scientific">Scytalidium lignicola</name>
    <name type="common">Hyphomycete</name>
    <dbReference type="NCBI Taxonomy" id="5539"/>
    <lineage>
        <taxon>Eukaryota</taxon>
        <taxon>Fungi</taxon>
        <taxon>Dikarya</taxon>
        <taxon>Ascomycota</taxon>
        <taxon>Pezizomycotina</taxon>
        <taxon>Leotiomycetes</taxon>
        <taxon>Leotiomycetes incertae sedis</taxon>
        <taxon>Scytalidium</taxon>
    </lineage>
</organism>
<gene>
    <name evidence="1" type="ORF">B7463_g9578</name>
</gene>
<name>A0A3E2H020_SCYLI</name>
<dbReference type="AlphaFoldDB" id="A0A3E2H020"/>
<comment type="caution">
    <text evidence="1">The sequence shown here is derived from an EMBL/GenBank/DDBJ whole genome shotgun (WGS) entry which is preliminary data.</text>
</comment>
<accession>A0A3E2H020</accession>
<dbReference type="OrthoDB" id="2364174at2759"/>
<evidence type="ECO:0000313" key="2">
    <source>
        <dbReference type="Proteomes" id="UP000258309"/>
    </source>
</evidence>
<dbReference type="Proteomes" id="UP000258309">
    <property type="component" value="Unassembled WGS sequence"/>
</dbReference>
<protein>
    <submittedName>
        <fullName evidence="1">Uncharacterized protein</fullName>
    </submittedName>
</protein>
<evidence type="ECO:0000313" key="1">
    <source>
        <dbReference type="EMBL" id="RFU26760.1"/>
    </source>
</evidence>
<dbReference type="OMA" id="RDSWENT"/>
<keyword evidence="2" id="KW-1185">Reference proteome</keyword>
<feature type="non-terminal residue" evidence="1">
    <location>
        <position position="1"/>
    </location>
</feature>